<gene>
    <name evidence="3" type="ordered locus">CHU_3478</name>
</gene>
<feature type="transmembrane region" description="Helical" evidence="2">
    <location>
        <begin position="589"/>
        <end position="612"/>
    </location>
</feature>
<sequence>MGKYLDKCFDIIFIAFPTDWINHPTFNSSNPEYLLNLLSLVNNTHNDLIYNLHLSVISGEYIEDLKFEERLEEFKFLIEGIPSIPDSQIPFAEIESLSNILIKEFYLPYKIAINYYKGLISFYNRIVDGNSKGIIMDVFTLDSEEFKIDNPESELLKEISNFINYTLKLARIDHAIITSEQSLRDLLLIHDELEKLKSSEIYNLLYFKCSFLIKKILLRYKKSNLSYKINFKSGKLKPDNFDPGPFSYFDNWITAHDNNNPEIESSYNSDHHKEYIETAKGKFLKKEVLSYEDYHTLVRYYKDINQNELKIKELIKSFEQIDISAVNKFDKRAYNISLSYLHNNYFSYLLRDCEDNLEDIDSYFKIIISIQKDTHVFNYFPYERLAKCLVKQLNSIYEKNSSDSEIEIANKLLDKLEKIITELEINYAWCEENKFLIYQHPFKECTFPFSINGESVNVFLQSSFVLPTNYAEDRNEIKSINEDLILLKTIHKLHISISKEKKEIKETKDEVKETKNKLDQSDKRNIEILSIFSAIVVFATATTQLFPFIKSTSGALQFMLVFSFSLCSFVLVIWLITRESEIRKLDFPILHKSFLAAFILITIILGLESYYFKEPNLMKEIESNKIDSINIVNLKRAHTSDSLRIQLLNNRIDSLSKIIVKPSPGLDSSSVNSNNH</sequence>
<feature type="coiled-coil region" evidence="1">
    <location>
        <begin position="490"/>
        <end position="524"/>
    </location>
</feature>
<evidence type="ECO:0000313" key="3">
    <source>
        <dbReference type="EMBL" id="ABG60712.1"/>
    </source>
</evidence>
<keyword evidence="2" id="KW-0812">Transmembrane</keyword>
<protein>
    <submittedName>
        <fullName evidence="3">Uncharacterized protein</fullName>
    </submittedName>
</protein>
<dbReference type="EMBL" id="CP000383">
    <property type="protein sequence ID" value="ABG60712.1"/>
    <property type="molecule type" value="Genomic_DNA"/>
</dbReference>
<keyword evidence="1" id="KW-0175">Coiled coil</keyword>
<evidence type="ECO:0000313" key="4">
    <source>
        <dbReference type="Proteomes" id="UP000001822"/>
    </source>
</evidence>
<keyword evidence="2" id="KW-1133">Transmembrane helix</keyword>
<feature type="coiled-coil region" evidence="1">
    <location>
        <begin position="406"/>
        <end position="433"/>
    </location>
</feature>
<reference evidence="3 4" key="1">
    <citation type="journal article" date="2007" name="Appl. Environ. Microbiol.">
        <title>Genome sequence of the cellulolytic gliding bacterium Cytophaga hutchinsonii.</title>
        <authorList>
            <person name="Xie G."/>
            <person name="Bruce D.C."/>
            <person name="Challacombe J.F."/>
            <person name="Chertkov O."/>
            <person name="Detter J.C."/>
            <person name="Gilna P."/>
            <person name="Han C.S."/>
            <person name="Lucas S."/>
            <person name="Misra M."/>
            <person name="Myers G.L."/>
            <person name="Richardson P."/>
            <person name="Tapia R."/>
            <person name="Thayer N."/>
            <person name="Thompson L.S."/>
            <person name="Brettin T.S."/>
            <person name="Henrissat B."/>
            <person name="Wilson D.B."/>
            <person name="McBride M.J."/>
        </authorList>
    </citation>
    <scope>NUCLEOTIDE SEQUENCE [LARGE SCALE GENOMIC DNA]</scope>
    <source>
        <strain evidence="4">ATCC 33406 / DSM 1761 / CIP 103989 / NBRC 15051 / NCIMB 9469 / D465</strain>
    </source>
</reference>
<evidence type="ECO:0000256" key="2">
    <source>
        <dbReference type="SAM" id="Phobius"/>
    </source>
</evidence>
<name>A0A6N4SVW3_CYTH3</name>
<dbReference type="Proteomes" id="UP000001822">
    <property type="component" value="Chromosome"/>
</dbReference>
<proteinExistence type="predicted"/>
<dbReference type="RefSeq" id="WP_011586819.1">
    <property type="nucleotide sequence ID" value="NC_008255.1"/>
</dbReference>
<dbReference type="OrthoDB" id="891298at2"/>
<keyword evidence="2" id="KW-0472">Membrane</keyword>
<evidence type="ECO:0000256" key="1">
    <source>
        <dbReference type="SAM" id="Coils"/>
    </source>
</evidence>
<accession>A0A6N4SVW3</accession>
<feature type="transmembrane region" description="Helical" evidence="2">
    <location>
        <begin position="555"/>
        <end position="577"/>
    </location>
</feature>
<dbReference type="AlphaFoldDB" id="A0A6N4SVW3"/>
<keyword evidence="4" id="KW-1185">Reference proteome</keyword>
<dbReference type="KEGG" id="chu:CHU_3478"/>
<organism evidence="3 4">
    <name type="scientific">Cytophaga hutchinsonii (strain ATCC 33406 / DSM 1761 / CIP 103989 / NBRC 15051 / NCIMB 9469 / D465)</name>
    <dbReference type="NCBI Taxonomy" id="269798"/>
    <lineage>
        <taxon>Bacteria</taxon>
        <taxon>Pseudomonadati</taxon>
        <taxon>Bacteroidota</taxon>
        <taxon>Cytophagia</taxon>
        <taxon>Cytophagales</taxon>
        <taxon>Cytophagaceae</taxon>
        <taxon>Cytophaga</taxon>
    </lineage>
</organism>